<dbReference type="SUPFAM" id="SSF50494">
    <property type="entry name" value="Trypsin-like serine proteases"/>
    <property type="match status" value="1"/>
</dbReference>
<evidence type="ECO:0000256" key="2">
    <source>
        <dbReference type="ARBA" id="ARBA00022670"/>
    </source>
</evidence>
<evidence type="ECO:0000256" key="4">
    <source>
        <dbReference type="ARBA" id="ARBA00022825"/>
    </source>
</evidence>
<evidence type="ECO:0000259" key="7">
    <source>
        <dbReference type="PROSITE" id="PS50106"/>
    </source>
</evidence>
<dbReference type="OrthoDB" id="9758917at2"/>
<dbReference type="FunFam" id="2.40.10.10:FF:000001">
    <property type="entry name" value="Periplasmic serine protease DegS"/>
    <property type="match status" value="1"/>
</dbReference>
<evidence type="ECO:0000256" key="1">
    <source>
        <dbReference type="ARBA" id="ARBA00010541"/>
    </source>
</evidence>
<protein>
    <submittedName>
        <fullName evidence="8">2-alkenal reductase</fullName>
        <ecNumber evidence="8">1.3.1.74</ecNumber>
    </submittedName>
</protein>
<feature type="chain" id="PRO_5014623230" evidence="6">
    <location>
        <begin position="26"/>
        <end position="391"/>
    </location>
</feature>
<dbReference type="Gene3D" id="2.40.10.10">
    <property type="entry name" value="Trypsin-like serine proteases"/>
    <property type="match status" value="2"/>
</dbReference>
<dbReference type="Pfam" id="PF13365">
    <property type="entry name" value="Trypsin_2"/>
    <property type="match status" value="1"/>
</dbReference>
<proteinExistence type="inferred from homology"/>
<dbReference type="RefSeq" id="WP_104982351.1">
    <property type="nucleotide sequence ID" value="NZ_CP012673.1"/>
</dbReference>
<dbReference type="InterPro" id="IPR009003">
    <property type="entry name" value="Peptidase_S1_PA"/>
</dbReference>
<keyword evidence="4" id="KW-0720">Serine protease</keyword>
<name>A0A2L0EWS6_SORCE</name>
<dbReference type="InterPro" id="IPR051201">
    <property type="entry name" value="Chloro_Bact_Ser_Proteases"/>
</dbReference>
<dbReference type="PROSITE" id="PS51257">
    <property type="entry name" value="PROKAR_LIPOPROTEIN"/>
    <property type="match status" value="1"/>
</dbReference>
<keyword evidence="3" id="KW-0378">Hydrolase</keyword>
<dbReference type="Pfam" id="PF13180">
    <property type="entry name" value="PDZ_2"/>
    <property type="match status" value="1"/>
</dbReference>
<dbReference type="Gene3D" id="2.30.42.10">
    <property type="match status" value="1"/>
</dbReference>
<feature type="domain" description="PDZ" evidence="7">
    <location>
        <begin position="281"/>
        <end position="378"/>
    </location>
</feature>
<evidence type="ECO:0000256" key="3">
    <source>
        <dbReference type="ARBA" id="ARBA00022801"/>
    </source>
</evidence>
<dbReference type="SMART" id="SM00228">
    <property type="entry name" value="PDZ"/>
    <property type="match status" value="1"/>
</dbReference>
<dbReference type="Proteomes" id="UP000238348">
    <property type="component" value="Chromosome"/>
</dbReference>
<dbReference type="GO" id="GO:0032440">
    <property type="term" value="F:2-alkenal reductase [NAD(P)H] activity"/>
    <property type="evidence" value="ECO:0007669"/>
    <property type="project" value="UniProtKB-EC"/>
</dbReference>
<evidence type="ECO:0000313" key="8">
    <source>
        <dbReference type="EMBL" id="AUX43709.1"/>
    </source>
</evidence>
<feature type="region of interest" description="Disordered" evidence="5">
    <location>
        <begin position="29"/>
        <end position="70"/>
    </location>
</feature>
<evidence type="ECO:0000256" key="5">
    <source>
        <dbReference type="SAM" id="MobiDB-lite"/>
    </source>
</evidence>
<dbReference type="PANTHER" id="PTHR43343:SF3">
    <property type="entry name" value="PROTEASE DO-LIKE 8, CHLOROPLASTIC"/>
    <property type="match status" value="1"/>
</dbReference>
<dbReference type="InterPro" id="IPR043504">
    <property type="entry name" value="Peptidase_S1_PA_chymotrypsin"/>
</dbReference>
<dbReference type="SUPFAM" id="SSF50156">
    <property type="entry name" value="PDZ domain-like"/>
    <property type="match status" value="1"/>
</dbReference>
<dbReference type="GO" id="GO:0004252">
    <property type="term" value="F:serine-type endopeptidase activity"/>
    <property type="evidence" value="ECO:0007669"/>
    <property type="project" value="InterPro"/>
</dbReference>
<keyword evidence="8" id="KW-0560">Oxidoreductase</keyword>
<dbReference type="PROSITE" id="PS50106">
    <property type="entry name" value="PDZ"/>
    <property type="match status" value="1"/>
</dbReference>
<keyword evidence="2" id="KW-0645">Protease</keyword>
<keyword evidence="6" id="KW-0732">Signal</keyword>
<dbReference type="InterPro" id="IPR036034">
    <property type="entry name" value="PDZ_sf"/>
</dbReference>
<dbReference type="PRINTS" id="PR00834">
    <property type="entry name" value="PROTEASES2C"/>
</dbReference>
<feature type="compositionally biased region" description="Low complexity" evidence="5">
    <location>
        <begin position="39"/>
        <end position="59"/>
    </location>
</feature>
<organism evidence="8 9">
    <name type="scientific">Sorangium cellulosum</name>
    <name type="common">Polyangium cellulosum</name>
    <dbReference type="NCBI Taxonomy" id="56"/>
    <lineage>
        <taxon>Bacteria</taxon>
        <taxon>Pseudomonadati</taxon>
        <taxon>Myxococcota</taxon>
        <taxon>Polyangia</taxon>
        <taxon>Polyangiales</taxon>
        <taxon>Polyangiaceae</taxon>
        <taxon>Sorangium</taxon>
    </lineage>
</organism>
<gene>
    <name evidence="8" type="ORF">SOCE26_051620</name>
</gene>
<dbReference type="EC" id="1.3.1.74" evidence="8"/>
<comment type="similarity">
    <text evidence="1">Belongs to the peptidase S1C family.</text>
</comment>
<evidence type="ECO:0000256" key="6">
    <source>
        <dbReference type="SAM" id="SignalP"/>
    </source>
</evidence>
<dbReference type="PANTHER" id="PTHR43343">
    <property type="entry name" value="PEPTIDASE S12"/>
    <property type="match status" value="1"/>
</dbReference>
<dbReference type="InterPro" id="IPR001478">
    <property type="entry name" value="PDZ"/>
</dbReference>
<feature type="signal peptide" evidence="6">
    <location>
        <begin position="1"/>
        <end position="25"/>
    </location>
</feature>
<accession>A0A2L0EWS6</accession>
<dbReference type="AlphaFoldDB" id="A0A2L0EWS6"/>
<dbReference type="EMBL" id="CP012673">
    <property type="protein sequence ID" value="AUX43709.1"/>
    <property type="molecule type" value="Genomic_DNA"/>
</dbReference>
<dbReference type="GO" id="GO:0006508">
    <property type="term" value="P:proteolysis"/>
    <property type="evidence" value="ECO:0007669"/>
    <property type="project" value="UniProtKB-KW"/>
</dbReference>
<sequence length="391" mass="40832">MRHHRHARPALVAVAALAAALSCLGCKGKPSPGGQAPSATPVPLTPQAPQAPTAIDAQPPVTPPSKTSLIEDERNSISVFREVAPSTVFVTQRRLVVDRMWGTAVEVPAGSGSGFVWDADGHIVTNFHVVDNAQSLLVRLQGEKTFPARLVGIEPRKDIAVLKIDAPKELLKPIQVAPLREPLEVGQKAIAIGNPFGLDHTLTTGIISALGRQVEGAGGVSIRDMIQTDAAINPGNSGGPLLDSSGHLIGMNTMIFSKSGSSAGIGFAVPSTTIARVVPQIIKTGKAEQVGLGIQLDPAHRLERRNGIRGVIVMSVVPGGPADKAGLRGLSEGDRGLVLGDVIVGIDGTPITDYDALYNALDQKKPGDKVKVELLRNGQKVTVEVAVELIS</sequence>
<evidence type="ECO:0000313" key="9">
    <source>
        <dbReference type="Proteomes" id="UP000238348"/>
    </source>
</evidence>
<dbReference type="InterPro" id="IPR001940">
    <property type="entry name" value="Peptidase_S1C"/>
</dbReference>
<reference evidence="8 9" key="1">
    <citation type="submission" date="2015-09" db="EMBL/GenBank/DDBJ databases">
        <title>Sorangium comparison.</title>
        <authorList>
            <person name="Zaburannyi N."/>
            <person name="Bunk B."/>
            <person name="Overmann J."/>
            <person name="Mueller R."/>
        </authorList>
    </citation>
    <scope>NUCLEOTIDE SEQUENCE [LARGE SCALE GENOMIC DNA]</scope>
    <source>
        <strain evidence="8 9">So ce26</strain>
    </source>
</reference>